<evidence type="ECO:0000313" key="2">
    <source>
        <dbReference type="EnsemblPlants" id="Ma07_p26980.1"/>
    </source>
</evidence>
<sequence>RVCRHDECRALEVAVPVVLALGLVVEVHGDGSVGHESIRVEASPAPLQYAAVHLRASKVQVCSQGRFIRRRLGNAPGFLQHHQTATFF</sequence>
<proteinExistence type="predicted"/>
<accession>A0A804K0B6</accession>
<keyword evidence="3" id="KW-1185">Reference proteome</keyword>
<dbReference type="Gramene" id="Ma07_t26980.1">
    <property type="protein sequence ID" value="Ma07_p26980.1"/>
    <property type="gene ID" value="Ma07_g26980"/>
</dbReference>
<reference evidence="1" key="1">
    <citation type="submission" date="2021-03" db="EMBL/GenBank/DDBJ databases">
        <authorList>
            <consortium name="Genoscope - CEA"/>
            <person name="William W."/>
        </authorList>
    </citation>
    <scope>NUCLEOTIDE SEQUENCE</scope>
    <source>
        <strain evidence="1">Doubled-haploid Pahang</strain>
    </source>
</reference>
<dbReference type="EMBL" id="HG996473">
    <property type="protein sequence ID" value="CAG1857886.1"/>
    <property type="molecule type" value="Genomic_DNA"/>
</dbReference>
<evidence type="ECO:0000313" key="1">
    <source>
        <dbReference type="EMBL" id="CAG1857886.1"/>
    </source>
</evidence>
<reference evidence="2" key="2">
    <citation type="submission" date="2021-05" db="UniProtKB">
        <authorList>
            <consortium name="EnsemblPlants"/>
        </authorList>
    </citation>
    <scope>IDENTIFICATION</scope>
    <source>
        <strain evidence="2">subsp. malaccensis</strain>
    </source>
</reference>
<gene>
    <name evidence="1" type="ORF">GSMUA_27520.1</name>
</gene>
<evidence type="ECO:0000313" key="3">
    <source>
        <dbReference type="Proteomes" id="UP000012960"/>
    </source>
</evidence>
<dbReference type="AlphaFoldDB" id="A0A804K0B6"/>
<dbReference type="InParanoid" id="A0A804K0B6"/>
<organism evidence="2 3">
    <name type="scientific">Musa acuminata subsp. malaccensis</name>
    <name type="common">Wild banana</name>
    <name type="synonym">Musa malaccensis</name>
    <dbReference type="NCBI Taxonomy" id="214687"/>
    <lineage>
        <taxon>Eukaryota</taxon>
        <taxon>Viridiplantae</taxon>
        <taxon>Streptophyta</taxon>
        <taxon>Embryophyta</taxon>
        <taxon>Tracheophyta</taxon>
        <taxon>Spermatophyta</taxon>
        <taxon>Magnoliopsida</taxon>
        <taxon>Liliopsida</taxon>
        <taxon>Zingiberales</taxon>
        <taxon>Musaceae</taxon>
        <taxon>Musa</taxon>
    </lineage>
</organism>
<name>A0A804K0B6_MUSAM</name>
<protein>
    <submittedName>
        <fullName evidence="1">(wild Malaysian banana) hypothetical protein</fullName>
    </submittedName>
</protein>
<dbReference type="EnsemblPlants" id="Ma07_t26980.1">
    <property type="protein sequence ID" value="Ma07_p26980.1"/>
    <property type="gene ID" value="Ma07_g26980"/>
</dbReference>
<dbReference type="Proteomes" id="UP000012960">
    <property type="component" value="Unplaced"/>
</dbReference>